<organism evidence="3 4">
    <name type="scientific">Vreelandella subglaciescola</name>
    <dbReference type="NCBI Taxonomy" id="29571"/>
    <lineage>
        <taxon>Bacteria</taxon>
        <taxon>Pseudomonadati</taxon>
        <taxon>Pseudomonadota</taxon>
        <taxon>Gammaproteobacteria</taxon>
        <taxon>Oceanospirillales</taxon>
        <taxon>Halomonadaceae</taxon>
        <taxon>Vreelandella</taxon>
    </lineage>
</organism>
<dbReference type="EMBL" id="LT670847">
    <property type="protein sequence ID" value="SHM00599.1"/>
    <property type="molecule type" value="Genomic_DNA"/>
</dbReference>
<dbReference type="InParanoid" id="A0A1M7FA68"/>
<sequence length="71" mass="7800">MKTLLRSDELNCPSCITKIEKALGRLGGVTNAKVHFATGRIEVEHDAEQVKAEQLLSAVREVGYEARISAF</sequence>
<dbReference type="RefSeq" id="WP_079551409.1">
    <property type="nucleotide sequence ID" value="NZ_LT670847.1"/>
</dbReference>
<dbReference type="InterPro" id="IPR036163">
    <property type="entry name" value="HMA_dom_sf"/>
</dbReference>
<dbReference type="CDD" id="cd00371">
    <property type="entry name" value="HMA"/>
    <property type="match status" value="1"/>
</dbReference>
<proteinExistence type="predicted"/>
<protein>
    <submittedName>
        <fullName evidence="3">Copper chaperone CopZ</fullName>
    </submittedName>
</protein>
<dbReference type="AlphaFoldDB" id="A0A1M7FA68"/>
<dbReference type="FunFam" id="3.30.70.100:FF:000001">
    <property type="entry name" value="ATPase copper transporting beta"/>
    <property type="match status" value="1"/>
</dbReference>
<dbReference type="SUPFAM" id="SSF55008">
    <property type="entry name" value="HMA, heavy metal-associated domain"/>
    <property type="match status" value="1"/>
</dbReference>
<gene>
    <name evidence="3" type="ORF">SAMN05878437_0743</name>
</gene>
<dbReference type="PROSITE" id="PS50846">
    <property type="entry name" value="HMA_2"/>
    <property type="match status" value="1"/>
</dbReference>
<dbReference type="STRING" id="29571.SAMN05878437_0743"/>
<dbReference type="Pfam" id="PF00403">
    <property type="entry name" value="HMA"/>
    <property type="match status" value="1"/>
</dbReference>
<dbReference type="OrthoDB" id="8687281at2"/>
<dbReference type="PROSITE" id="PS01047">
    <property type="entry name" value="HMA_1"/>
    <property type="match status" value="1"/>
</dbReference>
<dbReference type="PANTHER" id="PTHR46594:SF4">
    <property type="entry name" value="P-TYPE CATION-TRANSPORTING ATPASE"/>
    <property type="match status" value="1"/>
</dbReference>
<dbReference type="Proteomes" id="UP000190911">
    <property type="component" value="Chromosome I"/>
</dbReference>
<keyword evidence="1" id="KW-0479">Metal-binding</keyword>
<accession>A0A1M7FA68</accession>
<evidence type="ECO:0000313" key="3">
    <source>
        <dbReference type="EMBL" id="SHM00599.1"/>
    </source>
</evidence>
<keyword evidence="4" id="KW-1185">Reference proteome</keyword>
<name>A0A1M7FA68_9GAMM</name>
<evidence type="ECO:0000313" key="4">
    <source>
        <dbReference type="Proteomes" id="UP000190911"/>
    </source>
</evidence>
<dbReference type="Gene3D" id="3.30.70.100">
    <property type="match status" value="1"/>
</dbReference>
<evidence type="ECO:0000259" key="2">
    <source>
        <dbReference type="PROSITE" id="PS50846"/>
    </source>
</evidence>
<dbReference type="InterPro" id="IPR006121">
    <property type="entry name" value="HMA_dom"/>
</dbReference>
<dbReference type="GO" id="GO:0046872">
    <property type="term" value="F:metal ion binding"/>
    <property type="evidence" value="ECO:0007669"/>
    <property type="project" value="UniProtKB-KW"/>
</dbReference>
<reference evidence="3 4" key="1">
    <citation type="submission" date="2016-11" db="EMBL/GenBank/DDBJ databases">
        <authorList>
            <person name="Jaros S."/>
            <person name="Januszkiewicz K."/>
            <person name="Wedrychowicz H."/>
        </authorList>
    </citation>
    <scope>NUCLEOTIDE SEQUENCE [LARGE SCALE GENOMIC DNA]</scope>
    <source>
        <strain evidence="3 4">ACAM 12</strain>
    </source>
</reference>
<feature type="domain" description="HMA" evidence="2">
    <location>
        <begin position="1"/>
        <end position="67"/>
    </location>
</feature>
<evidence type="ECO:0000256" key="1">
    <source>
        <dbReference type="ARBA" id="ARBA00022723"/>
    </source>
</evidence>
<dbReference type="InterPro" id="IPR017969">
    <property type="entry name" value="Heavy-metal-associated_CS"/>
</dbReference>
<dbReference type="PANTHER" id="PTHR46594">
    <property type="entry name" value="P-TYPE CATION-TRANSPORTING ATPASE"/>
    <property type="match status" value="1"/>
</dbReference>